<organism evidence="7 8">
    <name type="scientific">Bordetella genomosp. 11</name>
    <dbReference type="NCBI Taxonomy" id="1416808"/>
    <lineage>
        <taxon>Bacteria</taxon>
        <taxon>Pseudomonadati</taxon>
        <taxon>Pseudomonadota</taxon>
        <taxon>Betaproteobacteria</taxon>
        <taxon>Burkholderiales</taxon>
        <taxon>Alcaligenaceae</taxon>
        <taxon>Bordetella</taxon>
    </lineage>
</organism>
<proteinExistence type="predicted"/>
<dbReference type="EMBL" id="NEVS01000001">
    <property type="protein sequence ID" value="OZI66567.1"/>
    <property type="molecule type" value="Genomic_DNA"/>
</dbReference>
<keyword evidence="8" id="KW-1185">Reference proteome</keyword>
<evidence type="ECO:0008006" key="9">
    <source>
        <dbReference type="Google" id="ProtNLM"/>
    </source>
</evidence>
<dbReference type="InterPro" id="IPR014757">
    <property type="entry name" value="Tscrpt_reg_IclR_C"/>
</dbReference>
<dbReference type="PANTHER" id="PTHR30136">
    <property type="entry name" value="HELIX-TURN-HELIX TRANSCRIPTIONAL REGULATOR, ICLR FAMILY"/>
    <property type="match status" value="1"/>
</dbReference>
<dbReference type="SUPFAM" id="SSF46785">
    <property type="entry name" value="Winged helix' DNA-binding domain"/>
    <property type="match status" value="1"/>
</dbReference>
<gene>
    <name evidence="7" type="ORF">CAL28_02200</name>
</gene>
<evidence type="ECO:0000256" key="4">
    <source>
        <dbReference type="SAM" id="MobiDB-lite"/>
    </source>
</evidence>
<dbReference type="PANTHER" id="PTHR30136:SF35">
    <property type="entry name" value="HTH-TYPE TRANSCRIPTIONAL REGULATOR RV1719"/>
    <property type="match status" value="1"/>
</dbReference>
<dbReference type="InterPro" id="IPR050707">
    <property type="entry name" value="HTH_MetabolicPath_Reg"/>
</dbReference>
<evidence type="ECO:0000259" key="5">
    <source>
        <dbReference type="PROSITE" id="PS51077"/>
    </source>
</evidence>
<dbReference type="PROSITE" id="PS51077">
    <property type="entry name" value="HTH_ICLR"/>
    <property type="match status" value="1"/>
</dbReference>
<keyword evidence="1" id="KW-0805">Transcription regulation</keyword>
<dbReference type="GO" id="GO:0003700">
    <property type="term" value="F:DNA-binding transcription factor activity"/>
    <property type="evidence" value="ECO:0007669"/>
    <property type="project" value="TreeGrafter"/>
</dbReference>
<feature type="compositionally biased region" description="Low complexity" evidence="4">
    <location>
        <begin position="1"/>
        <end position="17"/>
    </location>
</feature>
<dbReference type="GO" id="GO:0045892">
    <property type="term" value="P:negative regulation of DNA-templated transcription"/>
    <property type="evidence" value="ECO:0007669"/>
    <property type="project" value="TreeGrafter"/>
</dbReference>
<evidence type="ECO:0000256" key="1">
    <source>
        <dbReference type="ARBA" id="ARBA00023015"/>
    </source>
</evidence>
<name>A0A261UYB7_9BORD</name>
<dbReference type="AlphaFoldDB" id="A0A261UYB7"/>
<reference evidence="8" key="1">
    <citation type="submission" date="2017-05" db="EMBL/GenBank/DDBJ databases">
        <title>Complete and WGS of Bordetella genogroups.</title>
        <authorList>
            <person name="Spilker T."/>
            <person name="Lipuma J."/>
        </authorList>
    </citation>
    <scope>NUCLEOTIDE SEQUENCE [LARGE SCALE GENOMIC DNA]</scope>
    <source>
        <strain evidence="8">AU8856</strain>
    </source>
</reference>
<evidence type="ECO:0000256" key="3">
    <source>
        <dbReference type="ARBA" id="ARBA00023163"/>
    </source>
</evidence>
<dbReference type="Pfam" id="PF01614">
    <property type="entry name" value="IclR_C"/>
    <property type="match status" value="1"/>
</dbReference>
<comment type="caution">
    <text evidence="7">The sequence shown here is derived from an EMBL/GenBank/DDBJ whole genome shotgun (WGS) entry which is preliminary data.</text>
</comment>
<dbReference type="InterPro" id="IPR029016">
    <property type="entry name" value="GAF-like_dom_sf"/>
</dbReference>
<dbReference type="PROSITE" id="PS51078">
    <property type="entry name" value="ICLR_ED"/>
    <property type="match status" value="1"/>
</dbReference>
<sequence length="297" mass="33003">MRRVAAGAALRTGLARGPGERPGPGRNVILHAPITATIHAMVTKVASPADTGTVNRVLRILSAFAARDRWPLNELARELDLPRGSVHRLLKLCRPLGFVDQDAEGLYTPGIELYRVAGKLSAEMPINRLAAPLLHGLRDATDETAMLVLLSRQELRIFMSDIAWPSHPLRYTVALNQLQPLTWGAAGRSILAFLRQDEIDEAIGQAATSPLNGRELDVPELRDTLEQIRRQGYATSYAERAPDMHGIAVPFFDREGQVRGNLMLTVPHFRFDEAQQERHLALLRAAATELMRRLGWR</sequence>
<feature type="domain" description="IclR-ED" evidence="6">
    <location>
        <begin position="112"/>
        <end position="296"/>
    </location>
</feature>
<dbReference type="InterPro" id="IPR036388">
    <property type="entry name" value="WH-like_DNA-bd_sf"/>
</dbReference>
<dbReference type="Gene3D" id="1.10.10.10">
    <property type="entry name" value="Winged helix-like DNA-binding domain superfamily/Winged helix DNA-binding domain"/>
    <property type="match status" value="1"/>
</dbReference>
<dbReference type="GO" id="GO:0003677">
    <property type="term" value="F:DNA binding"/>
    <property type="evidence" value="ECO:0007669"/>
    <property type="project" value="UniProtKB-KW"/>
</dbReference>
<keyword evidence="2" id="KW-0238">DNA-binding</keyword>
<accession>A0A261UYB7</accession>
<dbReference type="Proteomes" id="UP000215767">
    <property type="component" value="Unassembled WGS sequence"/>
</dbReference>
<dbReference type="InterPro" id="IPR036390">
    <property type="entry name" value="WH_DNA-bd_sf"/>
</dbReference>
<dbReference type="SUPFAM" id="SSF55781">
    <property type="entry name" value="GAF domain-like"/>
    <property type="match status" value="1"/>
</dbReference>
<dbReference type="Gene3D" id="3.30.450.40">
    <property type="match status" value="1"/>
</dbReference>
<evidence type="ECO:0000313" key="7">
    <source>
        <dbReference type="EMBL" id="OZI66567.1"/>
    </source>
</evidence>
<dbReference type="Pfam" id="PF09339">
    <property type="entry name" value="HTH_IclR"/>
    <property type="match status" value="1"/>
</dbReference>
<evidence type="ECO:0000313" key="8">
    <source>
        <dbReference type="Proteomes" id="UP000215767"/>
    </source>
</evidence>
<feature type="domain" description="HTH iclR-type" evidence="5">
    <location>
        <begin position="51"/>
        <end position="111"/>
    </location>
</feature>
<evidence type="ECO:0000256" key="2">
    <source>
        <dbReference type="ARBA" id="ARBA00023125"/>
    </source>
</evidence>
<protein>
    <recommendedName>
        <fullName evidence="9">IclR family transcriptional regulator</fullName>
    </recommendedName>
</protein>
<dbReference type="InterPro" id="IPR005471">
    <property type="entry name" value="Tscrpt_reg_IclR_N"/>
</dbReference>
<feature type="region of interest" description="Disordered" evidence="4">
    <location>
        <begin position="1"/>
        <end position="25"/>
    </location>
</feature>
<dbReference type="SMART" id="SM00346">
    <property type="entry name" value="HTH_ICLR"/>
    <property type="match status" value="1"/>
</dbReference>
<keyword evidence="3" id="KW-0804">Transcription</keyword>
<evidence type="ECO:0000259" key="6">
    <source>
        <dbReference type="PROSITE" id="PS51078"/>
    </source>
</evidence>